<protein>
    <recommendedName>
        <fullName evidence="3">Cadherin domain-containing protein</fullName>
    </recommendedName>
</protein>
<organism evidence="1 2">
    <name type="scientific">Pseudoalteromonas rubra</name>
    <dbReference type="NCBI Taxonomy" id="43658"/>
    <lineage>
        <taxon>Bacteria</taxon>
        <taxon>Pseudomonadati</taxon>
        <taxon>Pseudomonadota</taxon>
        <taxon>Gammaproteobacteria</taxon>
        <taxon>Alteromonadales</taxon>
        <taxon>Pseudoalteromonadaceae</taxon>
        <taxon>Pseudoalteromonas</taxon>
    </lineage>
</organism>
<dbReference type="InterPro" id="IPR013783">
    <property type="entry name" value="Ig-like_fold"/>
</dbReference>
<proteinExistence type="predicted"/>
<evidence type="ECO:0000313" key="2">
    <source>
        <dbReference type="Proteomes" id="UP000292345"/>
    </source>
</evidence>
<comment type="caution">
    <text evidence="1">The sequence shown here is derived from an EMBL/GenBank/DDBJ whole genome shotgun (WGS) entry which is preliminary data.</text>
</comment>
<dbReference type="RefSeq" id="WP_130246349.1">
    <property type="nucleotide sequence ID" value="NZ_PPUZ01000087.1"/>
</dbReference>
<dbReference type="Proteomes" id="UP000292345">
    <property type="component" value="Unassembled WGS sequence"/>
</dbReference>
<evidence type="ECO:0000313" key="1">
    <source>
        <dbReference type="EMBL" id="RZM72698.1"/>
    </source>
</evidence>
<gene>
    <name evidence="1" type="ORF">C3B51_21630</name>
</gene>
<name>A0A4Q7DZP5_9GAMM</name>
<dbReference type="EMBL" id="PPUZ01000087">
    <property type="protein sequence ID" value="RZM72698.1"/>
    <property type="molecule type" value="Genomic_DNA"/>
</dbReference>
<dbReference type="AlphaFoldDB" id="A0A4Q7DZP5"/>
<dbReference type="PROSITE" id="PS51257">
    <property type="entry name" value="PROKAR_LIPOPROTEIN"/>
    <property type="match status" value="1"/>
</dbReference>
<accession>A0A4Q7DZP5</accession>
<dbReference type="Gene3D" id="2.60.40.10">
    <property type="entry name" value="Immunoglobulins"/>
    <property type="match status" value="1"/>
</dbReference>
<evidence type="ECO:0008006" key="3">
    <source>
        <dbReference type="Google" id="ProtNLM"/>
    </source>
</evidence>
<sequence>MRFLLCSLAVAVLAGCGGGSSESDNSSDQKINNNSAPVLVGEANWSISANTQSTKTFELNDKEGDAISVEAANTPAWLTLKHEDNALSLVANPSIFEVADYKIELTLSDATGSSKQTITIAVNEDPKFYPEENLTVSDQDLAGTWSSQSGDVLFYFGDDKQGLGHYQKDSFAFEWRNPDDIELITREVECIVHCSRQQLLPIEVVAKQDNKIAAKIHINEQEFDFVTLEKGDVKSLDYEYYSEDLLADDFYVSKLYTDKDKTSVVSGFLTVGYQDYLQQVSFYHSAKYDGEHYDVQSESPNVQNSDRPLVLMFENADTKELVSIQFEPQVTGAKIVAAKGDFVAMEYTYQFKMIQFPGMVTVSQDDVGRYPGLSDVLAPRTTHKIYRGIELIDLPAVAQGDIIFGLNPMLGANLSSGGSFYAVNTLMEITSGTSAVYNVTDRISGEQHSVDVSLRSNGRRLTYESSNYARTVEHARLYDGRHAFVSGFLDESEVPLYTARISGFPEQGEYTQNDYMKTFYVENVRLNNKLRHAVLEPQEDGRAIIYTGGLFGPNGRWQYEADNSMSFITPCYAETYAECLSAAGEKHVMNFKLLYKQQEGYWFMREHTHYRQDSNNEWNSRIYHNLQFMRLCDGVCYYTSN</sequence>
<reference evidence="1 2" key="1">
    <citation type="submission" date="2018-01" db="EMBL/GenBank/DDBJ databases">
        <title>Co-occurrence of chitin degradation, pigmentation and bioactivity in marine Pseudoalteromonas.</title>
        <authorList>
            <person name="Paulsen S."/>
            <person name="Gram L."/>
            <person name="Machado H."/>
        </authorList>
    </citation>
    <scope>NUCLEOTIDE SEQUENCE [LARGE SCALE GENOMIC DNA]</scope>
    <source>
        <strain evidence="1 2">S1946</strain>
    </source>
</reference>